<protein>
    <submittedName>
        <fullName evidence="1">Uncharacterized protein</fullName>
    </submittedName>
</protein>
<organism evidence="1">
    <name type="scientific">marine sediment metagenome</name>
    <dbReference type="NCBI Taxonomy" id="412755"/>
    <lineage>
        <taxon>unclassified sequences</taxon>
        <taxon>metagenomes</taxon>
        <taxon>ecological metagenomes</taxon>
    </lineage>
</organism>
<dbReference type="EMBL" id="LAZR01030171">
    <property type="protein sequence ID" value="KKL57424.1"/>
    <property type="molecule type" value="Genomic_DNA"/>
</dbReference>
<sequence length="109" mass="11556">MKKLIILIMLLLAVNVQAQNPRTIIVDDWEEISRLSIRVGSPTYIGNYDSVTLFISTAVATTTTNTGGIEIIVQVNPANSNDFWINQASFTLSGGTSAAAIMGAAVNAA</sequence>
<reference evidence="1" key="1">
    <citation type="journal article" date="2015" name="Nature">
        <title>Complex archaea that bridge the gap between prokaryotes and eukaryotes.</title>
        <authorList>
            <person name="Spang A."/>
            <person name="Saw J.H."/>
            <person name="Jorgensen S.L."/>
            <person name="Zaremba-Niedzwiedzka K."/>
            <person name="Martijn J."/>
            <person name="Lind A.E."/>
            <person name="van Eijk R."/>
            <person name="Schleper C."/>
            <person name="Guy L."/>
            <person name="Ettema T.J."/>
        </authorList>
    </citation>
    <scope>NUCLEOTIDE SEQUENCE</scope>
</reference>
<accession>A0A0F9D778</accession>
<proteinExistence type="predicted"/>
<gene>
    <name evidence="1" type="ORF">LCGC14_2235560</name>
</gene>
<feature type="non-terminal residue" evidence="1">
    <location>
        <position position="109"/>
    </location>
</feature>
<comment type="caution">
    <text evidence="1">The sequence shown here is derived from an EMBL/GenBank/DDBJ whole genome shotgun (WGS) entry which is preliminary data.</text>
</comment>
<dbReference type="AlphaFoldDB" id="A0A0F9D778"/>
<evidence type="ECO:0000313" key="1">
    <source>
        <dbReference type="EMBL" id="KKL57424.1"/>
    </source>
</evidence>
<name>A0A0F9D778_9ZZZZ</name>